<evidence type="ECO:0000259" key="1">
    <source>
        <dbReference type="Pfam" id="PF12867"/>
    </source>
</evidence>
<evidence type="ECO:0000313" key="2">
    <source>
        <dbReference type="EMBL" id="SEK64862.1"/>
    </source>
</evidence>
<keyword evidence="3" id="KW-1185">Reference proteome</keyword>
<dbReference type="SUPFAM" id="SSF109854">
    <property type="entry name" value="DinB/YfiT-like putative metalloenzymes"/>
    <property type="match status" value="1"/>
</dbReference>
<dbReference type="InterPro" id="IPR024775">
    <property type="entry name" value="DinB-like"/>
</dbReference>
<dbReference type="OrthoDB" id="1524454at2"/>
<proteinExistence type="predicted"/>
<organism evidence="2 3">
    <name type="scientific">Chitinophaga rupis</name>
    <dbReference type="NCBI Taxonomy" id="573321"/>
    <lineage>
        <taxon>Bacteria</taxon>
        <taxon>Pseudomonadati</taxon>
        <taxon>Bacteroidota</taxon>
        <taxon>Chitinophagia</taxon>
        <taxon>Chitinophagales</taxon>
        <taxon>Chitinophagaceae</taxon>
        <taxon>Chitinophaga</taxon>
    </lineage>
</organism>
<dbReference type="Proteomes" id="UP000198984">
    <property type="component" value="Unassembled WGS sequence"/>
</dbReference>
<dbReference type="RefSeq" id="WP_089906679.1">
    <property type="nucleotide sequence ID" value="NZ_FOBB01000001.1"/>
</dbReference>
<feature type="domain" description="DinB-like" evidence="1">
    <location>
        <begin position="29"/>
        <end position="184"/>
    </location>
</feature>
<protein>
    <submittedName>
        <fullName evidence="2">DinB superfamily protein</fullName>
    </submittedName>
</protein>
<gene>
    <name evidence="2" type="ORF">SAMN04488505_101627</name>
</gene>
<dbReference type="Pfam" id="PF12867">
    <property type="entry name" value="DinB_2"/>
    <property type="match status" value="1"/>
</dbReference>
<reference evidence="2 3" key="1">
    <citation type="submission" date="2016-10" db="EMBL/GenBank/DDBJ databases">
        <authorList>
            <person name="de Groot N.N."/>
        </authorList>
    </citation>
    <scope>NUCLEOTIDE SEQUENCE [LARGE SCALE GENOMIC DNA]</scope>
    <source>
        <strain evidence="2 3">DSM 21039</strain>
    </source>
</reference>
<dbReference type="STRING" id="573321.SAMN04488505_101627"/>
<dbReference type="InterPro" id="IPR034660">
    <property type="entry name" value="DinB/YfiT-like"/>
</dbReference>
<name>A0A1H7ISH6_9BACT</name>
<sequence length="191" mass="21389">MPAIFNSTELLDQLQYKVSRLLTQVAEDLAHLPAPVLQLPPDQHKWSAIQCLEHLNIYSRYYLPQLAKAIQTAQAHQQAATPQFKSGWLGNWFTGIMEPKPNGSLPMRMQSPKSARPAATPDVTSVMNEFISGQQQLLLLLQQAHSVNLAQPKIPTTLSKLVKFSLGDTFRFFIAHEERHVLQALRAVGPC</sequence>
<dbReference type="EMBL" id="FOBB01000001">
    <property type="protein sequence ID" value="SEK64862.1"/>
    <property type="molecule type" value="Genomic_DNA"/>
</dbReference>
<evidence type="ECO:0000313" key="3">
    <source>
        <dbReference type="Proteomes" id="UP000198984"/>
    </source>
</evidence>
<accession>A0A1H7ISH6</accession>
<dbReference type="AlphaFoldDB" id="A0A1H7ISH6"/>
<dbReference type="Gene3D" id="1.20.120.450">
    <property type="entry name" value="dinb family like domain"/>
    <property type="match status" value="1"/>
</dbReference>